<dbReference type="EMBL" id="BMPG01000001">
    <property type="protein sequence ID" value="GGL47289.1"/>
    <property type="molecule type" value="Genomic_DNA"/>
</dbReference>
<dbReference type="RefSeq" id="WP_188974936.1">
    <property type="nucleotide sequence ID" value="NZ_BMPG01000001.1"/>
</dbReference>
<dbReference type="InterPro" id="IPR055951">
    <property type="entry name" value="DUF7529"/>
</dbReference>
<gene>
    <name evidence="1" type="ORF">GCM10009039_01990</name>
</gene>
<proteinExistence type="predicted"/>
<sequence length="177" mass="19365">MVKDAPEESGDEHGLVSEAAKKDAWSQTLEDMTALADEYEAEGWETIRVHVGQVGCESVDVGESDRFGFVHVVPGDKADAIEAAVEDAGFPQFDVYRKEVEGTVFFVLVLLDPATETAVFIAASYKLGDAEGVAVAAEREGVVFSHLQRLDGTHVASFEHEAYEKFFPDIDRLLPEE</sequence>
<comment type="caution">
    <text evidence="1">The sequence shown here is derived from an EMBL/GenBank/DDBJ whole genome shotgun (WGS) entry which is preliminary data.</text>
</comment>
<dbReference type="Proteomes" id="UP000607197">
    <property type="component" value="Unassembled WGS sequence"/>
</dbReference>
<dbReference type="Pfam" id="PF24373">
    <property type="entry name" value="DUF7529"/>
    <property type="match status" value="1"/>
</dbReference>
<evidence type="ECO:0000313" key="1">
    <source>
        <dbReference type="EMBL" id="GGL47289.1"/>
    </source>
</evidence>
<keyword evidence="2" id="KW-1185">Reference proteome</keyword>
<protein>
    <submittedName>
        <fullName evidence="1">Uncharacterized protein</fullName>
    </submittedName>
</protein>
<evidence type="ECO:0000313" key="2">
    <source>
        <dbReference type="Proteomes" id="UP000607197"/>
    </source>
</evidence>
<reference evidence="1" key="2">
    <citation type="submission" date="2020-09" db="EMBL/GenBank/DDBJ databases">
        <authorList>
            <person name="Sun Q."/>
            <person name="Ohkuma M."/>
        </authorList>
    </citation>
    <scope>NUCLEOTIDE SEQUENCE</scope>
    <source>
        <strain evidence="1">JCM 19596</strain>
    </source>
</reference>
<dbReference type="AlphaFoldDB" id="A0A830EZE0"/>
<organism evidence="1 2">
    <name type="scientific">Halocalculus aciditolerans</name>
    <dbReference type="NCBI Taxonomy" id="1383812"/>
    <lineage>
        <taxon>Archaea</taxon>
        <taxon>Methanobacteriati</taxon>
        <taxon>Methanobacteriota</taxon>
        <taxon>Stenosarchaea group</taxon>
        <taxon>Halobacteria</taxon>
        <taxon>Halobacteriales</taxon>
        <taxon>Halobacteriaceae</taxon>
        <taxon>Halocalculus</taxon>
    </lineage>
</organism>
<accession>A0A830EZE0</accession>
<dbReference type="OrthoDB" id="236506at2157"/>
<name>A0A830EZE0_9EURY</name>
<reference evidence="1" key="1">
    <citation type="journal article" date="2014" name="Int. J. Syst. Evol. Microbiol.">
        <title>Complete genome sequence of Corynebacterium casei LMG S-19264T (=DSM 44701T), isolated from a smear-ripened cheese.</title>
        <authorList>
            <consortium name="US DOE Joint Genome Institute (JGI-PGF)"/>
            <person name="Walter F."/>
            <person name="Albersmeier A."/>
            <person name="Kalinowski J."/>
            <person name="Ruckert C."/>
        </authorList>
    </citation>
    <scope>NUCLEOTIDE SEQUENCE</scope>
    <source>
        <strain evidence="1">JCM 19596</strain>
    </source>
</reference>